<feature type="chain" id="PRO_5024865177" description="Lipoprotein" evidence="1">
    <location>
        <begin position="23"/>
        <end position="235"/>
    </location>
</feature>
<dbReference type="RefSeq" id="WP_002708796.1">
    <property type="nucleotide sequence ID" value="NZ_JH651384.1"/>
</dbReference>
<name>A0A656HDC3_THINJ</name>
<sequence precursor="true">MQRLIFTLLCLPLLYACGHKPAADDHFPLQAGLRWEYQVRIEQPHRSASRGLLIRNLGEQTFKGATASVRQTSDGTDYYIARQTDGLYRIAKRSAVELQPQPDPTPRMVLPLPAAQSKGKTWSSVTMPYLIERVYEGGHNLYASGLRFPMTYTLVGVDEQVEVPAGRFSHCLLVEGQAELTLYADPRKGDSQVHVTTREWYAPGVGLVRLEREEPLDTDVYKGGKMTLELVEFDD</sequence>
<dbReference type="Proteomes" id="UP000005317">
    <property type="component" value="Unassembled WGS sequence"/>
</dbReference>
<feature type="signal peptide" evidence="1">
    <location>
        <begin position="1"/>
        <end position="22"/>
    </location>
</feature>
<dbReference type="OrthoDB" id="9770643at2"/>
<evidence type="ECO:0000256" key="1">
    <source>
        <dbReference type="SAM" id="SignalP"/>
    </source>
</evidence>
<dbReference type="Gene3D" id="2.40.360.20">
    <property type="match status" value="1"/>
</dbReference>
<reference evidence="3" key="1">
    <citation type="journal article" date="2011" name="Stand. Genomic Sci.">
        <title>Genome sequence of the filamentous, gliding Thiothrix nivea neotype strain (JP2(T)).</title>
        <authorList>
            <person name="Lapidus A."/>
            <person name="Nolan M."/>
            <person name="Lucas S."/>
            <person name="Glavina Del Rio T."/>
            <person name="Tice H."/>
            <person name="Cheng J.F."/>
            <person name="Tapia R."/>
            <person name="Han C."/>
            <person name="Goodwin L."/>
            <person name="Pitluck S."/>
            <person name="Liolios K."/>
            <person name="Pagani I."/>
            <person name="Ivanova N."/>
            <person name="Huntemann M."/>
            <person name="Mavromatis K."/>
            <person name="Mikhailova N."/>
            <person name="Pati A."/>
            <person name="Chen A."/>
            <person name="Palaniappan K."/>
            <person name="Land M."/>
            <person name="Brambilla E.M."/>
            <person name="Rohde M."/>
            <person name="Abt B."/>
            <person name="Verbarg S."/>
            <person name="Goker M."/>
            <person name="Bristow J."/>
            <person name="Eisen J.A."/>
            <person name="Markowitz V."/>
            <person name="Hugenholtz P."/>
            <person name="Kyrpides N.C."/>
            <person name="Klenk H.P."/>
            <person name="Woyke T."/>
        </authorList>
    </citation>
    <scope>NUCLEOTIDE SEQUENCE [LARGE SCALE GENOMIC DNA]</scope>
    <source>
        <strain evidence="3">ATCC 35100 / DSM 5205 / JP2</strain>
    </source>
</reference>
<dbReference type="EMBL" id="JH651384">
    <property type="protein sequence ID" value="EIJ34878.1"/>
    <property type="molecule type" value="Genomic_DNA"/>
</dbReference>
<proteinExistence type="predicted"/>
<evidence type="ECO:0000313" key="2">
    <source>
        <dbReference type="EMBL" id="EIJ34878.1"/>
    </source>
</evidence>
<keyword evidence="3" id="KW-1185">Reference proteome</keyword>
<dbReference type="AlphaFoldDB" id="A0A656HDC3"/>
<evidence type="ECO:0008006" key="4">
    <source>
        <dbReference type="Google" id="ProtNLM"/>
    </source>
</evidence>
<keyword evidence="1" id="KW-0732">Signal</keyword>
<accession>A0A656HDC3</accession>
<gene>
    <name evidence="2" type="ORF">Thini_2324</name>
</gene>
<evidence type="ECO:0000313" key="3">
    <source>
        <dbReference type="Proteomes" id="UP000005317"/>
    </source>
</evidence>
<protein>
    <recommendedName>
        <fullName evidence="4">Lipoprotein</fullName>
    </recommendedName>
</protein>
<organism evidence="2 3">
    <name type="scientific">Thiothrix nivea (strain ATCC 35100 / DSM 5205 / JP2)</name>
    <dbReference type="NCBI Taxonomy" id="870187"/>
    <lineage>
        <taxon>Bacteria</taxon>
        <taxon>Pseudomonadati</taxon>
        <taxon>Pseudomonadota</taxon>
        <taxon>Gammaproteobacteria</taxon>
        <taxon>Thiotrichales</taxon>
        <taxon>Thiotrichaceae</taxon>
        <taxon>Thiothrix</taxon>
    </lineage>
</organism>
<dbReference type="PROSITE" id="PS51257">
    <property type="entry name" value="PROKAR_LIPOPROTEIN"/>
    <property type="match status" value="1"/>
</dbReference>